<feature type="compositionally biased region" description="Polar residues" evidence="5">
    <location>
        <begin position="12"/>
        <end position="21"/>
    </location>
</feature>
<evidence type="ECO:0000256" key="5">
    <source>
        <dbReference type="SAM" id="MobiDB-lite"/>
    </source>
</evidence>
<feature type="compositionally biased region" description="Basic and acidic residues" evidence="5">
    <location>
        <begin position="1"/>
        <end position="11"/>
    </location>
</feature>
<feature type="transmembrane region" description="Helical" evidence="6">
    <location>
        <begin position="406"/>
        <end position="424"/>
    </location>
</feature>
<keyword evidence="6" id="KW-0812">Transmembrane</keyword>
<evidence type="ECO:0000256" key="1">
    <source>
        <dbReference type="ARBA" id="ARBA00022723"/>
    </source>
</evidence>
<accession>A0A5N6PE42</accession>
<gene>
    <name evidence="8" type="ORF">E3N88_07715</name>
</gene>
<dbReference type="Pfam" id="PF06839">
    <property type="entry name" value="Zn_ribbon_GRF"/>
    <property type="match status" value="1"/>
</dbReference>
<keyword evidence="3" id="KW-0862">Zinc</keyword>
<name>A0A5N6PE42_9ASTR</name>
<dbReference type="InterPro" id="IPR010666">
    <property type="entry name" value="Znf_GRF"/>
</dbReference>
<evidence type="ECO:0000256" key="2">
    <source>
        <dbReference type="ARBA" id="ARBA00022771"/>
    </source>
</evidence>
<evidence type="ECO:0000313" key="8">
    <source>
        <dbReference type="EMBL" id="KAD6453010.1"/>
    </source>
</evidence>
<evidence type="ECO:0000313" key="9">
    <source>
        <dbReference type="Proteomes" id="UP000326396"/>
    </source>
</evidence>
<dbReference type="GO" id="GO:0008270">
    <property type="term" value="F:zinc ion binding"/>
    <property type="evidence" value="ECO:0007669"/>
    <property type="project" value="UniProtKB-KW"/>
</dbReference>
<comment type="caution">
    <text evidence="8">The sequence shown here is derived from an EMBL/GenBank/DDBJ whole genome shotgun (WGS) entry which is preliminary data.</text>
</comment>
<proteinExistence type="predicted"/>
<evidence type="ECO:0000256" key="4">
    <source>
        <dbReference type="PROSITE-ProRule" id="PRU01343"/>
    </source>
</evidence>
<keyword evidence="6" id="KW-1133">Transmembrane helix</keyword>
<evidence type="ECO:0000256" key="6">
    <source>
        <dbReference type="SAM" id="Phobius"/>
    </source>
</evidence>
<dbReference type="AlphaFoldDB" id="A0A5N6PE42"/>
<feature type="region of interest" description="Disordered" evidence="5">
    <location>
        <begin position="1"/>
        <end position="21"/>
    </location>
</feature>
<feature type="domain" description="GRF-type" evidence="7">
    <location>
        <begin position="330"/>
        <end position="371"/>
    </location>
</feature>
<keyword evidence="6" id="KW-0472">Membrane</keyword>
<dbReference type="Proteomes" id="UP000326396">
    <property type="component" value="Linkage Group LG12"/>
</dbReference>
<keyword evidence="9" id="KW-1185">Reference proteome</keyword>
<dbReference type="EMBL" id="SZYD01000004">
    <property type="protein sequence ID" value="KAD6453010.1"/>
    <property type="molecule type" value="Genomic_DNA"/>
</dbReference>
<dbReference type="OrthoDB" id="2822301at2759"/>
<keyword evidence="2 4" id="KW-0863">Zinc-finger</keyword>
<dbReference type="PANTHER" id="PTHR33248">
    <property type="entry name" value="ZINC ION-BINDING PROTEIN"/>
    <property type="match status" value="1"/>
</dbReference>
<evidence type="ECO:0000256" key="3">
    <source>
        <dbReference type="ARBA" id="ARBA00022833"/>
    </source>
</evidence>
<organism evidence="8 9">
    <name type="scientific">Mikania micrantha</name>
    <name type="common">bitter vine</name>
    <dbReference type="NCBI Taxonomy" id="192012"/>
    <lineage>
        <taxon>Eukaryota</taxon>
        <taxon>Viridiplantae</taxon>
        <taxon>Streptophyta</taxon>
        <taxon>Embryophyta</taxon>
        <taxon>Tracheophyta</taxon>
        <taxon>Spermatophyta</taxon>
        <taxon>Magnoliopsida</taxon>
        <taxon>eudicotyledons</taxon>
        <taxon>Gunneridae</taxon>
        <taxon>Pentapetalae</taxon>
        <taxon>asterids</taxon>
        <taxon>campanulids</taxon>
        <taxon>Asterales</taxon>
        <taxon>Asteraceae</taxon>
        <taxon>Asteroideae</taxon>
        <taxon>Heliantheae alliance</taxon>
        <taxon>Eupatorieae</taxon>
        <taxon>Mikania</taxon>
    </lineage>
</organism>
<evidence type="ECO:0000259" key="7">
    <source>
        <dbReference type="PROSITE" id="PS51999"/>
    </source>
</evidence>
<dbReference type="PROSITE" id="PS51999">
    <property type="entry name" value="ZF_GRF"/>
    <property type="match status" value="1"/>
</dbReference>
<feature type="region of interest" description="Disordered" evidence="5">
    <location>
        <begin position="35"/>
        <end position="67"/>
    </location>
</feature>
<keyword evidence="1" id="KW-0479">Metal-binding</keyword>
<reference evidence="8 9" key="1">
    <citation type="submission" date="2019-05" db="EMBL/GenBank/DDBJ databases">
        <title>Mikania micrantha, genome provides insights into the molecular mechanism of rapid growth.</title>
        <authorList>
            <person name="Liu B."/>
        </authorList>
    </citation>
    <scope>NUCLEOTIDE SEQUENCE [LARGE SCALE GENOMIC DNA]</scope>
    <source>
        <strain evidence="8">NLD-2019</strain>
        <tissue evidence="8">Leaf</tissue>
    </source>
</reference>
<sequence length="483" mass="56169">MSNPHEKEVEQYHSQPTKSSLNWVPNKWRRLSLKHVGSSSGVPKRSRDEDDVTNIPKDGDSTVPVDDTSKVHMEDVPVNNESRSLSKDAIEFYNNGDAPFCYSRILGINKLHTQFWGVLLGYLNDGRLSSIHIEGWVRRMMFIRGANKRTNPDVEIDWTILPPQFHSEMYDYTTKYGSEYANGLNELYPPFWEVQYIYIPIYVQAIEDWLLVQINLCTMELTQYWSNHKYSKHYGSLIHNGVLQKFDMFFDKLLDAVSYWRRVIHGPYKPQKKGYLKTGNINDDYLPKNGGGLGKDSGVFLCMLMYKLVHKKAFTVEKGIEERCVRMAMCYCGRLATVRTSWTDQNPGRRFYSCPNEATRCQGFLGWLDPPMCPRATVIIPGLLRSKNKLEDEVKQLKATIGKKNFIIFFLTVVVALMLMRFRWKEITKNRRPEQFFPWTIMPPQFYDLLCDTPNHGALPFCIGMKEEYPALWDVDTVTIFYG</sequence>
<protein>
    <recommendedName>
        <fullName evidence="7">GRF-type domain-containing protein</fullName>
    </recommendedName>
</protein>